<evidence type="ECO:0000256" key="1">
    <source>
        <dbReference type="ARBA" id="ARBA00010871"/>
    </source>
</evidence>
<accession>A0A8S9SVL0</accession>
<dbReference type="FunFam" id="3.40.50.20:FF:000027">
    <property type="entry name" value="D-alanine-D-alanine ligase family"/>
    <property type="match status" value="1"/>
</dbReference>
<dbReference type="GO" id="GO:0009507">
    <property type="term" value="C:chloroplast"/>
    <property type="evidence" value="ECO:0007669"/>
    <property type="project" value="TreeGrafter"/>
</dbReference>
<dbReference type="Pfam" id="PF01820">
    <property type="entry name" value="Dala_Dala_lig_N"/>
    <property type="match status" value="2"/>
</dbReference>
<evidence type="ECO:0000256" key="2">
    <source>
        <dbReference type="ARBA" id="ARBA00022598"/>
    </source>
</evidence>
<dbReference type="Pfam" id="PF07478">
    <property type="entry name" value="Dala_Dala_lig_C"/>
    <property type="match status" value="2"/>
</dbReference>
<dbReference type="FunFam" id="3.30.470.20:FF:000061">
    <property type="entry name" value="D-alanine-D-alanine ligase family"/>
    <property type="match status" value="1"/>
</dbReference>
<dbReference type="InterPro" id="IPR011761">
    <property type="entry name" value="ATP-grasp"/>
</dbReference>
<evidence type="ECO:0000313" key="11">
    <source>
        <dbReference type="EMBL" id="KAF3604104.1"/>
    </source>
</evidence>
<dbReference type="SUPFAM" id="SSF56059">
    <property type="entry name" value="Glutathione synthetase ATP-binding domain-like"/>
    <property type="match status" value="2"/>
</dbReference>
<protein>
    <recommendedName>
        <fullName evidence="10">ATP-grasp domain-containing protein</fullName>
    </recommendedName>
</protein>
<evidence type="ECO:0000256" key="4">
    <source>
        <dbReference type="ARBA" id="ARBA00022840"/>
    </source>
</evidence>
<dbReference type="InterPro" id="IPR011127">
    <property type="entry name" value="Dala_Dala_lig_N"/>
</dbReference>
<reference evidence="11" key="1">
    <citation type="submission" date="2019-12" db="EMBL/GenBank/DDBJ databases">
        <title>Genome sequencing and annotation of Brassica cretica.</title>
        <authorList>
            <person name="Studholme D.J."/>
            <person name="Sarris P."/>
        </authorList>
    </citation>
    <scope>NUCLEOTIDE SEQUENCE</scope>
    <source>
        <strain evidence="11">PFS-109/04</strain>
        <tissue evidence="11">Leaf</tissue>
    </source>
</reference>
<keyword evidence="2" id="KW-0436">Ligase</keyword>
<evidence type="ECO:0000259" key="10">
    <source>
        <dbReference type="PROSITE" id="PS50975"/>
    </source>
</evidence>
<organism evidence="11 12">
    <name type="scientific">Brassica cretica</name>
    <name type="common">Mustard</name>
    <dbReference type="NCBI Taxonomy" id="69181"/>
    <lineage>
        <taxon>Eukaryota</taxon>
        <taxon>Viridiplantae</taxon>
        <taxon>Streptophyta</taxon>
        <taxon>Embryophyta</taxon>
        <taxon>Tracheophyta</taxon>
        <taxon>Spermatophyta</taxon>
        <taxon>Magnoliopsida</taxon>
        <taxon>eudicotyledons</taxon>
        <taxon>Gunneridae</taxon>
        <taxon>Pentapetalae</taxon>
        <taxon>rosids</taxon>
        <taxon>malvids</taxon>
        <taxon>Brassicales</taxon>
        <taxon>Brassicaceae</taxon>
        <taxon>Brassiceae</taxon>
        <taxon>Brassica</taxon>
    </lineage>
</organism>
<proteinExistence type="inferred from homology"/>
<evidence type="ECO:0000256" key="5">
    <source>
        <dbReference type="ARBA" id="ARBA00022960"/>
    </source>
</evidence>
<dbReference type="AlphaFoldDB" id="A0A8S9SVL0"/>
<evidence type="ECO:0000256" key="8">
    <source>
        <dbReference type="PROSITE-ProRule" id="PRU00409"/>
    </source>
</evidence>
<dbReference type="GO" id="GO:0008716">
    <property type="term" value="F:D-alanine-D-alanine ligase activity"/>
    <property type="evidence" value="ECO:0007669"/>
    <property type="project" value="InterPro"/>
</dbReference>
<evidence type="ECO:0000313" key="12">
    <source>
        <dbReference type="Proteomes" id="UP000712600"/>
    </source>
</evidence>
<dbReference type="GO" id="GO:0008360">
    <property type="term" value="P:regulation of cell shape"/>
    <property type="evidence" value="ECO:0007669"/>
    <property type="project" value="UniProtKB-KW"/>
</dbReference>
<dbReference type="InterPro" id="IPR011095">
    <property type="entry name" value="Dala_Dala_lig_C"/>
</dbReference>
<keyword evidence="7" id="KW-0961">Cell wall biogenesis/degradation</keyword>
<dbReference type="PROSITE" id="PS00843">
    <property type="entry name" value="DALA_DALA_LIGASE_1"/>
    <property type="match status" value="1"/>
</dbReference>
<gene>
    <name evidence="11" type="ORF">F2Q69_00036772</name>
</gene>
<dbReference type="Gene3D" id="3.40.50.20">
    <property type="match status" value="2"/>
</dbReference>
<comment type="caution">
    <text evidence="11">The sequence shown here is derived from an EMBL/GenBank/DDBJ whole genome shotgun (WGS) entry which is preliminary data.</text>
</comment>
<dbReference type="PROSITE" id="PS50975">
    <property type="entry name" value="ATP_GRASP"/>
    <property type="match status" value="1"/>
</dbReference>
<dbReference type="InterPro" id="IPR016185">
    <property type="entry name" value="PreATP-grasp_dom_sf"/>
</dbReference>
<evidence type="ECO:0000256" key="7">
    <source>
        <dbReference type="ARBA" id="ARBA00023316"/>
    </source>
</evidence>
<feature type="domain" description="ATP-grasp" evidence="10">
    <location>
        <begin position="722"/>
        <end position="991"/>
    </location>
</feature>
<dbReference type="InterPro" id="IPR000291">
    <property type="entry name" value="D-Ala_lig_Van_CS"/>
</dbReference>
<dbReference type="Gene3D" id="3.30.470.20">
    <property type="entry name" value="ATP-grasp fold, B domain"/>
    <property type="match status" value="3"/>
</dbReference>
<sequence length="994" mass="110229">MSSTAIGVSLSMSSRIRRGGGGEVDVERVLVTASPTTLKLNQTRRVVAGRFLGMKKRFHGTVAITKAEVDDGEEKMTSRNMRVGLICGGPSAERGISLNSVRSVLDHIQGNGISVSCYYIDPDLNAYAISSAQVYSNTPADFDFKLESLAQAFASLSELAEHLVSAVDIVFPVIHGRFGEDGGIQELLESHNIPFVGTGSVECRRAFDKALGQCIGFKEPSKVLEKRQQYKLRQPQLSVMKASSAGDSKQPTKKAVARDSSFNPDRFYPRQRGSDFPETVIEESNKHEATLDSLFWLVAMTRHRQYKDPPSVMPKVAFGVKDSIKKATELILEGIDKRVVVEAFIENAYEFTAIVLDVGSASDCHPVVLLPSEVELKFHGSGDTKENAIFDYRRKYLPTQQVTYHTPPRFPIHVIKSIREEASLLFKKLSLRDFARFDGWYLTPTSNLASSASQTLTRSGDIIFTDINLISGMEQTSLFFQQASKVGFSHSNILRTIIYRASSRYPQLSWYNYDESSRGSKTMETPGDVQKVFVLFGGDTSERQVSVISGTNIWMNLQRFGDLKVTPCLLCSSLSNSMGAFPDKTESDLDNREVWLLPYSVVLRHTVEEVLAACMEAIDPDRARFTSLLQQQVKEDLMNALKNHSWFARFDIIDEVPMRFSLKDWIKLAKESEATVFLSAHGGIGEDGTMQALLEDEGVPYTGSGVHASRICMDKAMASKALSHLSEFGVQTISNEVKRTEDIIHESIPDIWDELITKFKCLTLCVKPARDGCSTGVARLCSSDDLEVYVQALRDCLPRIRANSFSKTHGMIEMPNPTPELLIFEPFIETDEVIVSSKSSEKLSWKGSRRWVEITVGVIGKHGSMRSLSPSLTVKESGDILSLEEKFQGGTGINLTPPPTTIMSKEALERCKRGIELIAKTLGLEGFSRIDAFVHVETGDGTNKEVMQVMAIEVNTVPGMTPSTVLIQQALAEQPPMYAPQFFRTLLNLAAQRV</sequence>
<dbReference type="PANTHER" id="PTHR23132:SF0">
    <property type="entry name" value="D-ALANINE-D-ALANINE LIGASE FAMILY"/>
    <property type="match status" value="1"/>
</dbReference>
<name>A0A8S9SVL0_BRACR</name>
<dbReference type="FunFam" id="3.30.470.20:FF:000048">
    <property type="entry name" value="D-alanine--D-alanine ligase family"/>
    <property type="match status" value="1"/>
</dbReference>
<dbReference type="FunFam" id="3.40.50.20:FF:000028">
    <property type="entry name" value="D-alanine-D-alanine ligase family"/>
    <property type="match status" value="1"/>
</dbReference>
<keyword evidence="4 8" id="KW-0067">ATP-binding</keyword>
<dbReference type="EMBL" id="QGKX02000004">
    <property type="protein sequence ID" value="KAF3604104.1"/>
    <property type="molecule type" value="Genomic_DNA"/>
</dbReference>
<dbReference type="SUPFAM" id="SSF52440">
    <property type="entry name" value="PreATP-grasp domain"/>
    <property type="match status" value="2"/>
</dbReference>
<feature type="non-terminal residue" evidence="11">
    <location>
        <position position="1"/>
    </location>
</feature>
<keyword evidence="3 8" id="KW-0547">Nucleotide-binding</keyword>
<dbReference type="GO" id="GO:0046872">
    <property type="term" value="F:metal ion binding"/>
    <property type="evidence" value="ECO:0007669"/>
    <property type="project" value="InterPro"/>
</dbReference>
<dbReference type="GO" id="GO:0071555">
    <property type="term" value="P:cell wall organization"/>
    <property type="evidence" value="ECO:0007669"/>
    <property type="project" value="UniProtKB-KW"/>
</dbReference>
<dbReference type="PANTHER" id="PTHR23132">
    <property type="entry name" value="D-ALANINE--D-ALANINE LIGASE"/>
    <property type="match status" value="1"/>
</dbReference>
<dbReference type="Proteomes" id="UP000712600">
    <property type="component" value="Unassembled WGS sequence"/>
</dbReference>
<dbReference type="GO" id="GO:0005524">
    <property type="term" value="F:ATP binding"/>
    <property type="evidence" value="ECO:0007669"/>
    <property type="project" value="UniProtKB-UniRule"/>
</dbReference>
<comment type="similarity">
    <text evidence="1">Belongs to the D-alanine--D-alanine ligase family.</text>
</comment>
<feature type="region of interest" description="Disordered" evidence="9">
    <location>
        <begin position="239"/>
        <end position="261"/>
    </location>
</feature>
<evidence type="ECO:0000256" key="3">
    <source>
        <dbReference type="ARBA" id="ARBA00022741"/>
    </source>
</evidence>
<keyword evidence="5" id="KW-0133">Cell shape</keyword>
<evidence type="ECO:0000256" key="6">
    <source>
        <dbReference type="ARBA" id="ARBA00022984"/>
    </source>
</evidence>
<keyword evidence="6" id="KW-0573">Peptidoglycan synthesis</keyword>
<evidence type="ECO:0000256" key="9">
    <source>
        <dbReference type="SAM" id="MobiDB-lite"/>
    </source>
</evidence>